<gene>
    <name evidence="5" type="ORF">PHYSODRAFT_399704</name>
</gene>
<protein>
    <recommendedName>
        <fullName evidence="4">Crinkler effector protein N-terminal domain-containing protein</fullName>
    </recommendedName>
</protein>
<dbReference type="GO" id="GO:0043657">
    <property type="term" value="C:host cell"/>
    <property type="evidence" value="ECO:0007669"/>
    <property type="project" value="UniProtKB-SubCell"/>
</dbReference>
<comment type="subcellular location">
    <subcellularLocation>
        <location evidence="1">Host cell</location>
    </subcellularLocation>
    <subcellularLocation>
        <location evidence="2">Secreted</location>
    </subcellularLocation>
</comment>
<dbReference type="GeneID" id="20651263"/>
<dbReference type="AlphaFoldDB" id="G4YU06"/>
<proteinExistence type="predicted"/>
<dbReference type="GO" id="GO:0005576">
    <property type="term" value="C:extracellular region"/>
    <property type="evidence" value="ECO:0007669"/>
    <property type="project" value="UniProtKB-SubCell"/>
</dbReference>
<keyword evidence="3" id="KW-0964">Secreted</keyword>
<evidence type="ECO:0000313" key="5">
    <source>
        <dbReference type="EMBL" id="EGZ23084.1"/>
    </source>
</evidence>
<keyword evidence="6" id="KW-1185">Reference proteome</keyword>
<organism evidence="5 6">
    <name type="scientific">Phytophthora sojae (strain P6497)</name>
    <name type="common">Soybean stem and root rot agent</name>
    <name type="synonym">Phytophthora megasperma f. sp. glycines</name>
    <dbReference type="NCBI Taxonomy" id="1094619"/>
    <lineage>
        <taxon>Eukaryota</taxon>
        <taxon>Sar</taxon>
        <taxon>Stramenopiles</taxon>
        <taxon>Oomycota</taxon>
        <taxon>Peronosporomycetes</taxon>
        <taxon>Peronosporales</taxon>
        <taxon>Peronosporaceae</taxon>
        <taxon>Phytophthora</taxon>
    </lineage>
</organism>
<feature type="non-terminal residue" evidence="5">
    <location>
        <position position="73"/>
    </location>
</feature>
<sequence length="73" mass="7996">ITCDADELLLFLAKTADGAWLTAAGAAAETLDTQGRLQGFEQMEPTLWINNDKHFGKNFRPDEGQVHVLVVVP</sequence>
<evidence type="ECO:0000256" key="1">
    <source>
        <dbReference type="ARBA" id="ARBA00004340"/>
    </source>
</evidence>
<reference evidence="5 6" key="1">
    <citation type="journal article" date="2006" name="Science">
        <title>Phytophthora genome sequences uncover evolutionary origins and mechanisms of pathogenesis.</title>
        <authorList>
            <person name="Tyler B.M."/>
            <person name="Tripathy S."/>
            <person name="Zhang X."/>
            <person name="Dehal P."/>
            <person name="Jiang R.H."/>
            <person name="Aerts A."/>
            <person name="Arredondo F.D."/>
            <person name="Baxter L."/>
            <person name="Bensasson D."/>
            <person name="Beynon J.L."/>
            <person name="Chapman J."/>
            <person name="Damasceno C.M."/>
            <person name="Dorrance A.E."/>
            <person name="Dou D."/>
            <person name="Dickerman A.W."/>
            <person name="Dubchak I.L."/>
            <person name="Garbelotto M."/>
            <person name="Gijzen M."/>
            <person name="Gordon S.G."/>
            <person name="Govers F."/>
            <person name="Grunwald N.J."/>
            <person name="Huang W."/>
            <person name="Ivors K.L."/>
            <person name="Jones R.W."/>
            <person name="Kamoun S."/>
            <person name="Krampis K."/>
            <person name="Lamour K.H."/>
            <person name="Lee M.K."/>
            <person name="McDonald W.H."/>
            <person name="Medina M."/>
            <person name="Meijer H.J."/>
            <person name="Nordberg E.K."/>
            <person name="Maclean D.J."/>
            <person name="Ospina-Giraldo M.D."/>
            <person name="Morris P.F."/>
            <person name="Phuntumart V."/>
            <person name="Putnam N.H."/>
            <person name="Rash S."/>
            <person name="Rose J.K."/>
            <person name="Sakihama Y."/>
            <person name="Salamov A.A."/>
            <person name="Savidor A."/>
            <person name="Scheuring C.F."/>
            <person name="Smith B.M."/>
            <person name="Sobral B.W."/>
            <person name="Terry A."/>
            <person name="Torto-Alalibo T.A."/>
            <person name="Win J."/>
            <person name="Xu Z."/>
            <person name="Zhang H."/>
            <person name="Grigoriev I.V."/>
            <person name="Rokhsar D.S."/>
            <person name="Boore J.L."/>
        </authorList>
    </citation>
    <scope>NUCLEOTIDE SEQUENCE [LARGE SCALE GENOMIC DNA]</scope>
    <source>
        <strain evidence="5 6">P6497</strain>
    </source>
</reference>
<dbReference type="InParanoid" id="G4YU06"/>
<name>G4YU06_PHYSP</name>
<feature type="non-terminal residue" evidence="5">
    <location>
        <position position="1"/>
    </location>
</feature>
<dbReference type="InterPro" id="IPR045379">
    <property type="entry name" value="Crinkler_N"/>
</dbReference>
<evidence type="ECO:0000256" key="3">
    <source>
        <dbReference type="ARBA" id="ARBA00022525"/>
    </source>
</evidence>
<evidence type="ECO:0000313" key="6">
    <source>
        <dbReference type="Proteomes" id="UP000002640"/>
    </source>
</evidence>
<dbReference type="EMBL" id="JH159152">
    <property type="protein sequence ID" value="EGZ23084.1"/>
    <property type="molecule type" value="Genomic_DNA"/>
</dbReference>
<dbReference type="Proteomes" id="UP000002640">
    <property type="component" value="Unassembled WGS sequence"/>
</dbReference>
<dbReference type="KEGG" id="psoj:PHYSODRAFT_399704"/>
<accession>G4YU06</accession>
<dbReference type="Pfam" id="PF20147">
    <property type="entry name" value="Crinkler"/>
    <property type="match status" value="1"/>
</dbReference>
<evidence type="ECO:0000259" key="4">
    <source>
        <dbReference type="Pfam" id="PF20147"/>
    </source>
</evidence>
<dbReference type="RefSeq" id="XP_009518372.1">
    <property type="nucleotide sequence ID" value="XM_009520077.1"/>
</dbReference>
<feature type="domain" description="Crinkler effector protein N-terminal" evidence="4">
    <location>
        <begin position="2"/>
        <end position="71"/>
    </location>
</feature>
<evidence type="ECO:0000256" key="2">
    <source>
        <dbReference type="ARBA" id="ARBA00004613"/>
    </source>
</evidence>